<sequence length="592" mass="66132">MVRRNSVGELGFFDLEAEESRDSDSNSSGSDSESDDASSSSSGTSFSCFMQFPPELRARVWEMFCSDLEAKARVLRFMVMPNSEFAGNLVVSPNVIDQTRPLRRLMAVHRESRRLAKVVYPHTLHFKADYDGKEDASMVFNQYSDIIALVSPFVRMEFSIPALQTEPIRNLAFPMLRVDEPPGPSSMTTRILRLFRNFPNLKRLFHQIDDWDIRTRRIRWVVSERTHQVLVETFEEKPGVGENTQTVYCWPDIDVFPDFAMPEDLDPFLTKDVSRLTQDRGIKLLPMVTFTFEDSVGRYRHLLKNRDEPHLESDGHHNGEDSSADDDSDESTGTDLDEYESEGIDDSDLDDDDEEEDNTGAIPVQGENLEDSDQDSLLQAARDPSEARFSSPELDEEQSVKQTERGSFKRKIVIDSDDDDDCGDDDDDDDDDHETRVKRPRLARRIVSDSDDDGDEDDDEAVNGGSSSRRRAASCKSESSGTSDDEPVHGATSSRRRTGPADVESSSSSEDNEDDESVRGGPTSRLRAAPSDVEPSDGRSEQQTSDTSSDDGDSVEEEDPQDDDEGDGSDGDDLIDGAISEDSAGSSHEEDE</sequence>
<feature type="domain" description="2EXR" evidence="2">
    <location>
        <begin position="46"/>
        <end position="147"/>
    </location>
</feature>
<dbReference type="Pfam" id="PF20150">
    <property type="entry name" value="2EXR"/>
    <property type="match status" value="1"/>
</dbReference>
<feature type="compositionally biased region" description="Low complexity" evidence="1">
    <location>
        <begin position="25"/>
        <end position="45"/>
    </location>
</feature>
<evidence type="ECO:0000313" key="3">
    <source>
        <dbReference type="EMBL" id="PHH79869.1"/>
    </source>
</evidence>
<feature type="compositionally biased region" description="Acidic residues" evidence="1">
    <location>
        <begin position="548"/>
        <end position="575"/>
    </location>
</feature>
<dbReference type="OrthoDB" id="3501032at2759"/>
<feature type="compositionally biased region" description="Basic and acidic residues" evidence="1">
    <location>
        <begin position="308"/>
        <end position="320"/>
    </location>
</feature>
<feature type="compositionally biased region" description="Basic and acidic residues" evidence="1">
    <location>
        <begin position="398"/>
        <end position="407"/>
    </location>
</feature>
<proteinExistence type="predicted"/>
<evidence type="ECO:0000259" key="2">
    <source>
        <dbReference type="Pfam" id="PF20150"/>
    </source>
</evidence>
<protein>
    <recommendedName>
        <fullName evidence="2">2EXR domain-containing protein</fullName>
    </recommendedName>
</protein>
<accession>A0A2C5XW24</accession>
<name>A0A2C5XW24_9HYPO</name>
<reference evidence="3 4" key="1">
    <citation type="submission" date="2017-06" db="EMBL/GenBank/DDBJ databases">
        <title>Ant-infecting Ophiocordyceps genomes reveal a high diversity of potential behavioral manipulation genes and a possible major role for enterotoxins.</title>
        <authorList>
            <person name="De Bekker C."/>
            <person name="Evans H.C."/>
            <person name="Brachmann A."/>
            <person name="Hughes D.P."/>
        </authorList>
    </citation>
    <scope>NUCLEOTIDE SEQUENCE [LARGE SCALE GENOMIC DNA]</scope>
    <source>
        <strain evidence="3 4">Map16</strain>
    </source>
</reference>
<evidence type="ECO:0000313" key="4">
    <source>
        <dbReference type="Proteomes" id="UP000226431"/>
    </source>
</evidence>
<dbReference type="InterPro" id="IPR045518">
    <property type="entry name" value="2EXR"/>
</dbReference>
<feature type="compositionally biased region" description="Acidic residues" evidence="1">
    <location>
        <begin position="449"/>
        <end position="461"/>
    </location>
</feature>
<feature type="compositionally biased region" description="Acidic residues" evidence="1">
    <location>
        <begin position="322"/>
        <end position="358"/>
    </location>
</feature>
<dbReference type="EMBL" id="NJES01000032">
    <property type="protein sequence ID" value="PHH79869.1"/>
    <property type="molecule type" value="Genomic_DNA"/>
</dbReference>
<dbReference type="AlphaFoldDB" id="A0A2C5XW24"/>
<dbReference type="Proteomes" id="UP000226431">
    <property type="component" value="Unassembled WGS sequence"/>
</dbReference>
<keyword evidence="4" id="KW-1185">Reference proteome</keyword>
<evidence type="ECO:0000256" key="1">
    <source>
        <dbReference type="SAM" id="MobiDB-lite"/>
    </source>
</evidence>
<gene>
    <name evidence="3" type="ORF">CDD80_3602</name>
</gene>
<comment type="caution">
    <text evidence="3">The sequence shown here is derived from an EMBL/GenBank/DDBJ whole genome shotgun (WGS) entry which is preliminary data.</text>
</comment>
<organism evidence="3 4">
    <name type="scientific">Ophiocordyceps camponoti-rufipedis</name>
    <dbReference type="NCBI Taxonomy" id="2004952"/>
    <lineage>
        <taxon>Eukaryota</taxon>
        <taxon>Fungi</taxon>
        <taxon>Dikarya</taxon>
        <taxon>Ascomycota</taxon>
        <taxon>Pezizomycotina</taxon>
        <taxon>Sordariomycetes</taxon>
        <taxon>Hypocreomycetidae</taxon>
        <taxon>Hypocreales</taxon>
        <taxon>Ophiocordycipitaceae</taxon>
        <taxon>Ophiocordyceps</taxon>
    </lineage>
</organism>
<feature type="region of interest" description="Disordered" evidence="1">
    <location>
        <begin position="308"/>
        <end position="592"/>
    </location>
</feature>
<feature type="compositionally biased region" description="Acidic residues" evidence="1">
    <location>
        <begin position="415"/>
        <end position="432"/>
    </location>
</feature>
<feature type="region of interest" description="Disordered" evidence="1">
    <location>
        <begin position="1"/>
        <end position="45"/>
    </location>
</feature>
<dbReference type="STRING" id="2004952.A0A2C5XW24"/>